<feature type="transmembrane region" description="Helical" evidence="3">
    <location>
        <begin position="118"/>
        <end position="141"/>
    </location>
</feature>
<keyword evidence="3" id="KW-0812">Transmembrane</keyword>
<feature type="transmembrane region" description="Helical" evidence="3">
    <location>
        <begin position="200"/>
        <end position="227"/>
    </location>
</feature>
<keyword evidence="1" id="KW-0175">Coiled coil</keyword>
<feature type="transmembrane region" description="Helical" evidence="3">
    <location>
        <begin position="7"/>
        <end position="24"/>
    </location>
</feature>
<keyword evidence="3" id="KW-0472">Membrane</keyword>
<dbReference type="OrthoDB" id="2444835at2759"/>
<evidence type="ECO:0000256" key="1">
    <source>
        <dbReference type="SAM" id="Coils"/>
    </source>
</evidence>
<dbReference type="Proteomes" id="UP000266673">
    <property type="component" value="Unassembled WGS sequence"/>
</dbReference>
<proteinExistence type="predicted"/>
<comment type="caution">
    <text evidence="4">The sequence shown here is derived from an EMBL/GenBank/DDBJ whole genome shotgun (WGS) entry which is preliminary data.</text>
</comment>
<name>A0A397UD24_9GLOM</name>
<feature type="transmembrane region" description="Helical" evidence="3">
    <location>
        <begin position="153"/>
        <end position="179"/>
    </location>
</feature>
<protein>
    <submittedName>
        <fullName evidence="4">Uncharacterized protein</fullName>
    </submittedName>
</protein>
<feature type="region of interest" description="Disordered" evidence="2">
    <location>
        <begin position="512"/>
        <end position="554"/>
    </location>
</feature>
<evidence type="ECO:0000256" key="2">
    <source>
        <dbReference type="SAM" id="MobiDB-lite"/>
    </source>
</evidence>
<sequence>MLGHVSAASITIFIGTCLLLISKYNVANKILTTATSSLAASGGILSLIMTIIHKVSANKDNITKFIQVIQPHEKAENMHIIDMNDKELKILKTERHENYIKFLGRINYLIRLEKRYSIWFIILMSLFVIILASITILASVSPIVFPLPNLSQYLAVGIIMCGVLWLINIILCHLIGFFETVSNWHRKSADDGGTMGFQGFLFRIFLVITTMPGFFLLAPISIFYMLMKRIYVIEVDTHKTYFEEYRTKNDNVTFFGAGIDAKLILRVVLILNELTHPPINKILEEMPQRNKSSAQKFRGIKTCNQHSKLLFEQIHEYLEENKSVKEKEMINCKLVVILAENFKKIIEKIINDLAEEIQEFKAIEANKEGAKGLAKAIIKRFDINLDTLIVMLVNEFKAIPKKIWNEPHKITFRKYHSNNPENYVFTLPDKDTFEATSAQEPEKWSVIIDIIKDDNSKKDNIIEDDNNEKDITIEDDNIEKFINFNYIKENIGFFIIAMEIAKKIIFSDDVKDKEHKPNADKDDEHKQNAVKDDEHKPNAIKDDEHKPNAVKDDEHKPNAAIIEELNKLNCSGIVLDAVIEELNELNRKGIIVKDDAISIFIKTFKTINDDEAMMLAIKIINKNFNFKEYLTKHDKKSFSFRKIYRLDIKEHFWKLFKKVVFRMQSDLIFKIEDIKLTKKHKHEIRHLLCGLENHKHLVMEEEEWEEESEEESEK</sequence>
<evidence type="ECO:0000313" key="4">
    <source>
        <dbReference type="EMBL" id="RIB08225.1"/>
    </source>
</evidence>
<evidence type="ECO:0000256" key="3">
    <source>
        <dbReference type="SAM" id="Phobius"/>
    </source>
</evidence>
<keyword evidence="3" id="KW-1133">Transmembrane helix</keyword>
<reference evidence="4 5" key="1">
    <citation type="submission" date="2018-06" db="EMBL/GenBank/DDBJ databases">
        <title>Comparative genomics reveals the genomic features of Rhizophagus irregularis, R. cerebriforme, R. diaphanum and Gigaspora rosea, and their symbiotic lifestyle signature.</title>
        <authorList>
            <person name="Morin E."/>
            <person name="San Clemente H."/>
            <person name="Chen E.C.H."/>
            <person name="De La Providencia I."/>
            <person name="Hainaut M."/>
            <person name="Kuo A."/>
            <person name="Kohler A."/>
            <person name="Murat C."/>
            <person name="Tang N."/>
            <person name="Roy S."/>
            <person name="Loubradou J."/>
            <person name="Henrissat B."/>
            <person name="Grigoriev I.V."/>
            <person name="Corradi N."/>
            <person name="Roux C."/>
            <person name="Martin F.M."/>
        </authorList>
    </citation>
    <scope>NUCLEOTIDE SEQUENCE [LARGE SCALE GENOMIC DNA]</scope>
    <source>
        <strain evidence="4 5">DAOM 194757</strain>
    </source>
</reference>
<dbReference type="AlphaFoldDB" id="A0A397UD24"/>
<keyword evidence="5" id="KW-1185">Reference proteome</keyword>
<dbReference type="EMBL" id="QKWP01001535">
    <property type="protein sequence ID" value="RIB08225.1"/>
    <property type="molecule type" value="Genomic_DNA"/>
</dbReference>
<accession>A0A397UD24</accession>
<feature type="coiled-coil region" evidence="1">
    <location>
        <begin position="339"/>
        <end position="366"/>
    </location>
</feature>
<organism evidence="4 5">
    <name type="scientific">Gigaspora rosea</name>
    <dbReference type="NCBI Taxonomy" id="44941"/>
    <lineage>
        <taxon>Eukaryota</taxon>
        <taxon>Fungi</taxon>
        <taxon>Fungi incertae sedis</taxon>
        <taxon>Mucoromycota</taxon>
        <taxon>Glomeromycotina</taxon>
        <taxon>Glomeromycetes</taxon>
        <taxon>Diversisporales</taxon>
        <taxon>Gigasporaceae</taxon>
        <taxon>Gigaspora</taxon>
    </lineage>
</organism>
<evidence type="ECO:0000313" key="5">
    <source>
        <dbReference type="Proteomes" id="UP000266673"/>
    </source>
</evidence>
<gene>
    <name evidence="4" type="ORF">C2G38_2045338</name>
</gene>